<evidence type="ECO:0000313" key="2">
    <source>
        <dbReference type="Proteomes" id="UP001208570"/>
    </source>
</evidence>
<comment type="caution">
    <text evidence="1">The sequence shown here is derived from an EMBL/GenBank/DDBJ whole genome shotgun (WGS) entry which is preliminary data.</text>
</comment>
<reference evidence="1" key="1">
    <citation type="journal article" date="2023" name="Mol. Biol. Evol.">
        <title>Third-Generation Sequencing Reveals the Adaptive Role of the Epigenome in Three Deep-Sea Polychaetes.</title>
        <authorList>
            <person name="Perez M."/>
            <person name="Aroh O."/>
            <person name="Sun Y."/>
            <person name="Lan Y."/>
            <person name="Juniper S.K."/>
            <person name="Young C.R."/>
            <person name="Angers B."/>
            <person name="Qian P.Y."/>
        </authorList>
    </citation>
    <scope>NUCLEOTIDE SEQUENCE</scope>
    <source>
        <strain evidence="1">P08H-3</strain>
    </source>
</reference>
<name>A0AAD9JVG1_9ANNE</name>
<sequence length="236" mass="27027">MNVLIFHCIQYHWQSLSYLAHLTPTDDLPEPFHLMMIYPGLLYRQVERLKVKQLHLNDLSDVPDDNIWHIGVVISSLLINSPQTTDQIRDLLLEWVESTQFKPSNQLLLLTCILCLLASMAWQCLYHKNLNNSWCELIYILWRKQTGLLVSSINNVLSPDDFPTMCNLLPNTTLRLLPAILCRVLLSSSCDEVLNSAHIPGLVECLLTLTVRCTQLYDGSVPQQDISWDSNISLVK</sequence>
<dbReference type="AlphaFoldDB" id="A0AAD9JVG1"/>
<protein>
    <submittedName>
        <fullName evidence="1">Uncharacterized protein</fullName>
    </submittedName>
</protein>
<gene>
    <name evidence="1" type="ORF">LSH36_143g06033</name>
</gene>
<keyword evidence="2" id="KW-1185">Reference proteome</keyword>
<accession>A0AAD9JVG1</accession>
<dbReference type="Proteomes" id="UP001208570">
    <property type="component" value="Unassembled WGS sequence"/>
</dbReference>
<organism evidence="1 2">
    <name type="scientific">Paralvinella palmiformis</name>
    <dbReference type="NCBI Taxonomy" id="53620"/>
    <lineage>
        <taxon>Eukaryota</taxon>
        <taxon>Metazoa</taxon>
        <taxon>Spiralia</taxon>
        <taxon>Lophotrochozoa</taxon>
        <taxon>Annelida</taxon>
        <taxon>Polychaeta</taxon>
        <taxon>Sedentaria</taxon>
        <taxon>Canalipalpata</taxon>
        <taxon>Terebellida</taxon>
        <taxon>Terebelliformia</taxon>
        <taxon>Alvinellidae</taxon>
        <taxon>Paralvinella</taxon>
    </lineage>
</organism>
<dbReference type="EMBL" id="JAODUP010000143">
    <property type="protein sequence ID" value="KAK2159961.1"/>
    <property type="molecule type" value="Genomic_DNA"/>
</dbReference>
<proteinExistence type="predicted"/>
<evidence type="ECO:0000313" key="1">
    <source>
        <dbReference type="EMBL" id="KAK2159961.1"/>
    </source>
</evidence>